<dbReference type="Proteomes" id="UP000186132">
    <property type="component" value="Unassembled WGS sequence"/>
</dbReference>
<dbReference type="RefSeq" id="WP_143168081.1">
    <property type="nucleotide sequence ID" value="NZ_FQVU01000002.1"/>
</dbReference>
<evidence type="ECO:0000256" key="6">
    <source>
        <dbReference type="ARBA" id="ARBA00023225"/>
    </source>
</evidence>
<feature type="domain" description="Flagellar assembly protein FliH/Type III secretion system HrpE" evidence="7">
    <location>
        <begin position="130"/>
        <end position="245"/>
    </location>
</feature>
<organism evidence="8 9">
    <name type="scientific">Jatrophihabitans endophyticus</name>
    <dbReference type="NCBI Taxonomy" id="1206085"/>
    <lineage>
        <taxon>Bacteria</taxon>
        <taxon>Bacillati</taxon>
        <taxon>Actinomycetota</taxon>
        <taxon>Actinomycetes</taxon>
        <taxon>Jatrophihabitantales</taxon>
        <taxon>Jatrophihabitantaceae</taxon>
        <taxon>Jatrophihabitans</taxon>
    </lineage>
</organism>
<dbReference type="PANTHER" id="PTHR34982">
    <property type="entry name" value="YOP PROTEINS TRANSLOCATION PROTEIN L"/>
    <property type="match status" value="1"/>
</dbReference>
<keyword evidence="8" id="KW-0282">Flagellum</keyword>
<evidence type="ECO:0000256" key="3">
    <source>
        <dbReference type="ARBA" id="ARBA00022448"/>
    </source>
</evidence>
<protein>
    <submittedName>
        <fullName evidence="8">Flagellar assembly protein FliH</fullName>
    </submittedName>
</protein>
<dbReference type="GO" id="GO:0015031">
    <property type="term" value="P:protein transport"/>
    <property type="evidence" value="ECO:0007669"/>
    <property type="project" value="UniProtKB-KW"/>
</dbReference>
<comment type="function">
    <text evidence="1">Needed for flagellar regrowth and assembly.</text>
</comment>
<dbReference type="Pfam" id="PF02108">
    <property type="entry name" value="FliH"/>
    <property type="match status" value="1"/>
</dbReference>
<comment type="similarity">
    <text evidence="2">Belongs to the FliH family.</text>
</comment>
<dbReference type="PANTHER" id="PTHR34982:SF1">
    <property type="entry name" value="FLAGELLAR ASSEMBLY PROTEIN FLIH"/>
    <property type="match status" value="1"/>
</dbReference>
<evidence type="ECO:0000256" key="2">
    <source>
        <dbReference type="ARBA" id="ARBA00006602"/>
    </source>
</evidence>
<evidence type="ECO:0000313" key="8">
    <source>
        <dbReference type="EMBL" id="SHG26990.1"/>
    </source>
</evidence>
<keyword evidence="5" id="KW-0653">Protein transport</keyword>
<keyword evidence="3" id="KW-0813">Transport</keyword>
<proteinExistence type="inferred from homology"/>
<dbReference type="GO" id="GO:0044781">
    <property type="term" value="P:bacterial-type flagellum organization"/>
    <property type="evidence" value="ECO:0007669"/>
    <property type="project" value="UniProtKB-KW"/>
</dbReference>
<reference evidence="8 9" key="1">
    <citation type="submission" date="2016-11" db="EMBL/GenBank/DDBJ databases">
        <authorList>
            <person name="Jaros S."/>
            <person name="Januszkiewicz K."/>
            <person name="Wedrychowicz H."/>
        </authorList>
    </citation>
    <scope>NUCLEOTIDE SEQUENCE [LARGE SCALE GENOMIC DNA]</scope>
    <source>
        <strain evidence="8 9">DSM 45627</strain>
    </source>
</reference>
<evidence type="ECO:0000256" key="4">
    <source>
        <dbReference type="ARBA" id="ARBA00022795"/>
    </source>
</evidence>
<sequence>MPSSPDTAVSVPTPAATPELVRWEPVELTATAPAVSGAGRARTAAWSFEEAFPPAPVAAPEPFAVSPRSGIPDAVLADARKAAQSAGYAEGFASGVAEARFRAEADATAEHARAERAAVQARIAVERATSALVAASTELAGRTAVTLADVESLVVSAAYDVAEAVVGAVVRHDPQRGANAITRALALVPDGATDVSVALNPTDLATIDASGSFAGVRLVADASLAPGDAIAVGDATTVDARIAAGLARVREVLGR</sequence>
<keyword evidence="8" id="KW-0969">Cilium</keyword>
<dbReference type="STRING" id="1206085.SAMN05443575_1874"/>
<dbReference type="EMBL" id="FQVU01000002">
    <property type="protein sequence ID" value="SHG26990.1"/>
    <property type="molecule type" value="Genomic_DNA"/>
</dbReference>
<evidence type="ECO:0000256" key="5">
    <source>
        <dbReference type="ARBA" id="ARBA00022927"/>
    </source>
</evidence>
<name>A0A1M5IGB5_9ACTN</name>
<keyword evidence="8" id="KW-0966">Cell projection</keyword>
<gene>
    <name evidence="8" type="ORF">SAMN05443575_1874</name>
</gene>
<dbReference type="OrthoDB" id="5185836at2"/>
<evidence type="ECO:0000256" key="1">
    <source>
        <dbReference type="ARBA" id="ARBA00003041"/>
    </source>
</evidence>
<dbReference type="InterPro" id="IPR018035">
    <property type="entry name" value="Flagellar_FliH/T3SS_HrpE"/>
</dbReference>
<dbReference type="InterPro" id="IPR051472">
    <property type="entry name" value="T3SS_Stator/FliH"/>
</dbReference>
<keyword evidence="9" id="KW-1185">Reference proteome</keyword>
<keyword evidence="6" id="KW-1006">Bacterial flagellum protein export</keyword>
<accession>A0A1M5IGB5</accession>
<dbReference type="GO" id="GO:0005829">
    <property type="term" value="C:cytosol"/>
    <property type="evidence" value="ECO:0007669"/>
    <property type="project" value="TreeGrafter"/>
</dbReference>
<evidence type="ECO:0000259" key="7">
    <source>
        <dbReference type="Pfam" id="PF02108"/>
    </source>
</evidence>
<dbReference type="AlphaFoldDB" id="A0A1M5IGB5"/>
<evidence type="ECO:0000313" key="9">
    <source>
        <dbReference type="Proteomes" id="UP000186132"/>
    </source>
</evidence>
<keyword evidence="4" id="KW-1005">Bacterial flagellum biogenesis</keyword>